<evidence type="ECO:0000259" key="10">
    <source>
        <dbReference type="Pfam" id="PF18701"/>
    </source>
</evidence>
<dbReference type="InterPro" id="IPR023211">
    <property type="entry name" value="DNA_pol_palm_dom_sf"/>
</dbReference>
<comment type="similarity">
    <text evidence="1">Belongs to the DNA polymerase type-B family.</text>
</comment>
<evidence type="ECO:0000256" key="2">
    <source>
        <dbReference type="ARBA" id="ARBA00012417"/>
    </source>
</evidence>
<dbReference type="InterPro" id="IPR040676">
    <property type="entry name" value="DUF5641"/>
</dbReference>
<dbReference type="Gene3D" id="3.30.420.10">
    <property type="entry name" value="Ribonuclease H-like superfamily/Ribonuclease H"/>
    <property type="match status" value="1"/>
</dbReference>
<dbReference type="Pfam" id="PF03175">
    <property type="entry name" value="DNA_pol_B_2"/>
    <property type="match status" value="2"/>
</dbReference>
<evidence type="ECO:0000256" key="8">
    <source>
        <dbReference type="ARBA" id="ARBA00049244"/>
    </source>
</evidence>
<dbReference type="EC" id="2.7.7.7" evidence="2"/>
<evidence type="ECO:0000256" key="4">
    <source>
        <dbReference type="ARBA" id="ARBA00022695"/>
    </source>
</evidence>
<dbReference type="GO" id="GO:0003887">
    <property type="term" value="F:DNA-directed DNA polymerase activity"/>
    <property type="evidence" value="ECO:0007669"/>
    <property type="project" value="UniProtKB-KW"/>
</dbReference>
<evidence type="ECO:0000313" key="12">
    <source>
        <dbReference type="Proteomes" id="UP000719412"/>
    </source>
</evidence>
<dbReference type="GO" id="GO:0006260">
    <property type="term" value="P:DNA replication"/>
    <property type="evidence" value="ECO:0007669"/>
    <property type="project" value="UniProtKB-KW"/>
</dbReference>
<dbReference type="Pfam" id="PF18701">
    <property type="entry name" value="DUF5641"/>
    <property type="match status" value="1"/>
</dbReference>
<dbReference type="InterPro" id="IPR043502">
    <property type="entry name" value="DNA/RNA_pol_sf"/>
</dbReference>
<comment type="catalytic activity">
    <reaction evidence="8">
        <text>DNA(n) + a 2'-deoxyribonucleoside 5'-triphosphate = DNA(n+1) + diphosphate</text>
        <dbReference type="Rhea" id="RHEA:22508"/>
        <dbReference type="Rhea" id="RHEA-COMP:17339"/>
        <dbReference type="Rhea" id="RHEA-COMP:17340"/>
        <dbReference type="ChEBI" id="CHEBI:33019"/>
        <dbReference type="ChEBI" id="CHEBI:61560"/>
        <dbReference type="ChEBI" id="CHEBI:173112"/>
        <dbReference type="EC" id="2.7.7.7"/>
    </reaction>
</comment>
<evidence type="ECO:0000256" key="7">
    <source>
        <dbReference type="ARBA" id="ARBA00023125"/>
    </source>
</evidence>
<dbReference type="InterPro" id="IPR012337">
    <property type="entry name" value="RNaseH-like_sf"/>
</dbReference>
<feature type="domain" description="DNA-directed DNA polymerase family B mitochondria/virus" evidence="9">
    <location>
        <begin position="271"/>
        <end position="536"/>
    </location>
</feature>
<comment type="caution">
    <text evidence="11">The sequence shown here is derived from an EMBL/GenBank/DDBJ whole genome shotgun (WGS) entry which is preliminary data.</text>
</comment>
<organism evidence="11 12">
    <name type="scientific">Tenebrio molitor</name>
    <name type="common">Yellow mealworm beetle</name>
    <dbReference type="NCBI Taxonomy" id="7067"/>
    <lineage>
        <taxon>Eukaryota</taxon>
        <taxon>Metazoa</taxon>
        <taxon>Ecdysozoa</taxon>
        <taxon>Arthropoda</taxon>
        <taxon>Hexapoda</taxon>
        <taxon>Insecta</taxon>
        <taxon>Pterygota</taxon>
        <taxon>Neoptera</taxon>
        <taxon>Endopterygota</taxon>
        <taxon>Coleoptera</taxon>
        <taxon>Polyphaga</taxon>
        <taxon>Cucujiformia</taxon>
        <taxon>Tenebrionidae</taxon>
        <taxon>Tenebrio</taxon>
    </lineage>
</organism>
<gene>
    <name evidence="11" type="ORF">GEV33_005783</name>
</gene>
<proteinExistence type="inferred from homology"/>
<dbReference type="Gene3D" id="1.10.287.690">
    <property type="entry name" value="Helix hairpin bin"/>
    <property type="match status" value="1"/>
</dbReference>
<dbReference type="GO" id="GO:0042575">
    <property type="term" value="C:DNA polymerase complex"/>
    <property type="evidence" value="ECO:0007669"/>
    <property type="project" value="UniProtKB-ARBA"/>
</dbReference>
<dbReference type="GO" id="GO:0000166">
    <property type="term" value="F:nucleotide binding"/>
    <property type="evidence" value="ECO:0007669"/>
    <property type="project" value="InterPro"/>
</dbReference>
<dbReference type="EMBL" id="JABDTM020020485">
    <property type="protein sequence ID" value="KAH0817008.1"/>
    <property type="molecule type" value="Genomic_DNA"/>
</dbReference>
<dbReference type="SUPFAM" id="SSF56672">
    <property type="entry name" value="DNA/RNA polymerases"/>
    <property type="match status" value="1"/>
</dbReference>
<dbReference type="InterPro" id="IPR036397">
    <property type="entry name" value="RNaseH_sf"/>
</dbReference>
<dbReference type="AlphaFoldDB" id="A0A8J6HNY0"/>
<dbReference type="SUPFAM" id="SSF53098">
    <property type="entry name" value="Ribonuclease H-like"/>
    <property type="match status" value="1"/>
</dbReference>
<dbReference type="InterPro" id="IPR004868">
    <property type="entry name" value="DNA-dir_DNA_pol_B_mt/vir"/>
</dbReference>
<keyword evidence="3" id="KW-0808">Transferase</keyword>
<evidence type="ECO:0000313" key="11">
    <source>
        <dbReference type="EMBL" id="KAH0817008.1"/>
    </source>
</evidence>
<dbReference type="PANTHER" id="PTHR33568:SF3">
    <property type="entry name" value="DNA-DIRECTED DNA POLYMERASE"/>
    <property type="match status" value="1"/>
</dbReference>
<protein>
    <recommendedName>
        <fullName evidence="2">DNA-directed DNA polymerase</fullName>
        <ecNumber evidence="2">2.7.7.7</ecNumber>
    </recommendedName>
</protein>
<sequence>MRNSRITIVRLIQSIHFFEELEHLRYNKPVSRKSKLLTLDPCLDENGLIRVGGRLKHANISNDPNDLEPLTPGHFLVGESLTSIPEYDVSDVPMNRLSRWQLVEQLRSHFWKRWHREYLTQFQQRSKPKGTKNTPMEIGAMVLLMEDNAPSLSWNLGRVIELHPGDDGVTRVVTVRTNQGDFKRAARSKRYSDKKRHRRCPYICPCCHDNPPCRLDKDAITSDHEPNLCISQQVCQACITNDNQGEICNRWGVRENIFYGTDSVESDSSQAHNQGRFDGCFILSEMYKDFSRWTPEIVRTGTKLLLIQCGSSLRFIDSLNFIQLPLSQFPKAFNIAGCKGYFPHYFNTIANENYVGDIPDVGFYGADLMKPREREVFLNWHREQRAAGYVFEMRREIIKYCRADVNILRQSCLKFRECFLNTNNVDPLLECITIASACNLVFRRNFLKPEIMGIIPQNGYRLADKRDALFLRRENTVRKEHRLKFAGYNVVTMWECDFRKTIARNEELARFIKNERVTSQLHLKARDSFFGGRTNAANLYYKCGSVDPTCAHFILRPYYKDRKTGGLFSGYINNFLKIKQECSGWPSWCVTQDDRNRYIQGYYDRESVKLEPAKIAKNPGLRFVSKIMLNSFWGKFGQKENASQTQITSQPADLFKLVMNPGVVVDNVTILNDEGVLASWERVKELKTVNVVVAAYTTAMARLELYKHLEQLGERVRYYDTDSVIFVSSENDWEPPVGDFLGDLTDEMVDYGAGSHITEFCYHRPPGAVELSSPWREKRLEMALIQIRVPARENYRVIKGF</sequence>
<keyword evidence="7" id="KW-0238">DNA-binding</keyword>
<evidence type="ECO:0000256" key="5">
    <source>
        <dbReference type="ARBA" id="ARBA00022705"/>
    </source>
</evidence>
<name>A0A8J6HNY0_TENMO</name>
<evidence type="ECO:0000256" key="1">
    <source>
        <dbReference type="ARBA" id="ARBA00005755"/>
    </source>
</evidence>
<feature type="domain" description="DNA-directed DNA polymerase family B mitochondria/virus" evidence="9">
    <location>
        <begin position="597"/>
        <end position="653"/>
    </location>
</feature>
<accession>A0A8J6HNY0</accession>
<keyword evidence="4" id="KW-0548">Nucleotidyltransferase</keyword>
<dbReference type="GO" id="GO:0003677">
    <property type="term" value="F:DNA binding"/>
    <property type="evidence" value="ECO:0007669"/>
    <property type="project" value="UniProtKB-KW"/>
</dbReference>
<reference evidence="11" key="2">
    <citation type="submission" date="2021-08" db="EMBL/GenBank/DDBJ databases">
        <authorList>
            <person name="Eriksson T."/>
        </authorList>
    </citation>
    <scope>NUCLEOTIDE SEQUENCE</scope>
    <source>
        <strain evidence="11">Stoneville</strain>
        <tissue evidence="11">Whole head</tissue>
    </source>
</reference>
<feature type="domain" description="DUF5641" evidence="10">
    <location>
        <begin position="98"/>
        <end position="186"/>
    </location>
</feature>
<dbReference type="Gene3D" id="3.90.1600.10">
    <property type="entry name" value="Palm domain of DNA polymerase"/>
    <property type="match status" value="1"/>
</dbReference>
<evidence type="ECO:0000256" key="6">
    <source>
        <dbReference type="ARBA" id="ARBA00022932"/>
    </source>
</evidence>
<reference evidence="11" key="1">
    <citation type="journal article" date="2020" name="J Insects Food Feed">
        <title>The yellow mealworm (Tenebrio molitor) genome: a resource for the emerging insects as food and feed industry.</title>
        <authorList>
            <person name="Eriksson T."/>
            <person name="Andere A."/>
            <person name="Kelstrup H."/>
            <person name="Emery V."/>
            <person name="Picard C."/>
        </authorList>
    </citation>
    <scope>NUCLEOTIDE SEQUENCE</scope>
    <source>
        <strain evidence="11">Stoneville</strain>
        <tissue evidence="11">Whole head</tissue>
    </source>
</reference>
<keyword evidence="12" id="KW-1185">Reference proteome</keyword>
<keyword evidence="5" id="KW-0235">DNA replication</keyword>
<dbReference type="Proteomes" id="UP000719412">
    <property type="component" value="Unassembled WGS sequence"/>
</dbReference>
<dbReference type="PANTHER" id="PTHR33568">
    <property type="entry name" value="DNA POLYMERASE"/>
    <property type="match status" value="1"/>
</dbReference>
<evidence type="ECO:0000256" key="3">
    <source>
        <dbReference type="ARBA" id="ARBA00022679"/>
    </source>
</evidence>
<keyword evidence="6" id="KW-0239">DNA-directed DNA polymerase</keyword>
<evidence type="ECO:0000259" key="9">
    <source>
        <dbReference type="Pfam" id="PF03175"/>
    </source>
</evidence>